<sequence>MPPPFSPEIQPMEALMAITPNLGLPIIAASQAQKHVTHNESLVRLDAMVQLAVLSAAITAPPASPSNGARYIVPTGAAGAWAGNAGMVAVWSAGAWTFYTPGPGWSAWNIATGELLIYDGTEWTAFSGGGDSGSASFDELGVGGATPDATNKFAFYGTNMLFNSGASIDATFNKNATGNDASFTFKTAFASRALLGLLGSDDFTLKMSPDGGTFLESLVSRGSDGVVRLPQGILADAILRDQTDPTKGAQFVLSGITAGRVRAFTLPNTSSEIAILAGTQTFTGSKTFSGTFTVSAATATFGNATTAATYGVGSGATVSGASKTVNIGTGGASGSTTTVNIGPSAAGADGVVNINAPVTIRGAATDPVGLPDGSMWHNTTTGQIRMVSGGNTRVVGGAMVPFTTPNSGQFIRTDSGVGTTTTTVAGAATRTEIYPWVARGDVVINGLGLNVTTAVAGALAKIVVYAVDANGRPAGRLTETGDLDLSTVGAKVATVSLTLHEGRTYFFGVRHSSTATISAWQSYTTPNLPANSLVVQAMGVYRRNIAWANAAPVTWGWNPAEAAAGNCPAIWLQIA</sequence>
<organism evidence="1 2">
    <name type="scientific">Rhodobacter phage RcSaxon</name>
    <dbReference type="NCBI Taxonomy" id="1698423"/>
    <lineage>
        <taxon>Viruses</taxon>
        <taxon>Duplodnaviria</taxon>
        <taxon>Heunggongvirae</taxon>
        <taxon>Uroviricota</taxon>
        <taxon>Caudoviricetes</taxon>
        <taxon>Cronusvirus</taxon>
        <taxon>Cronusvirus cronus</taxon>
    </lineage>
</organism>
<protein>
    <recommendedName>
        <fullName evidence="3">DUF2793 domain-containing protein</fullName>
    </recommendedName>
</protein>
<evidence type="ECO:0008006" key="3">
    <source>
        <dbReference type="Google" id="ProtNLM"/>
    </source>
</evidence>
<reference evidence="1 2" key="1">
    <citation type="journal article" date="2016" name="Genome Announc.">
        <title>Complete Genome Sequences of Five Bacteriophages That Infect Rhodobacter capsulatus.</title>
        <authorList>
            <person name="Bollivar D.W."/>
            <person name="Bernardoni B."/>
            <person name="Bockman M.R."/>
            <person name="Miller B.M."/>
            <person name="Russell D.A."/>
            <person name="Delesalle V.A."/>
            <person name="Krukonis G.P."/>
            <person name="Hatfull G.F."/>
            <person name="Cross M.R."/>
            <person name="Szewczyk M.M."/>
            <person name="Eppurath A."/>
        </authorList>
    </citation>
    <scope>NUCLEOTIDE SEQUENCE [LARGE SCALE GENOMIC DNA]</scope>
</reference>
<dbReference type="Proteomes" id="UP000231520">
    <property type="component" value="Genome"/>
</dbReference>
<gene>
    <name evidence="1" type="ORF">RCSAXON_19</name>
</gene>
<evidence type="ECO:0000313" key="2">
    <source>
        <dbReference type="Proteomes" id="UP000231520"/>
    </source>
</evidence>
<proteinExistence type="predicted"/>
<name>A0A0K1Y6G9_9CAUD</name>
<dbReference type="Pfam" id="PF10983">
    <property type="entry name" value="DUF2793"/>
    <property type="match status" value="1"/>
</dbReference>
<accession>A0A0K1Y6G9</accession>
<evidence type="ECO:0000313" key="1">
    <source>
        <dbReference type="EMBL" id="AKY02686.1"/>
    </source>
</evidence>
<dbReference type="EMBL" id="KT253150">
    <property type="protein sequence ID" value="AKY02686.1"/>
    <property type="molecule type" value="Genomic_DNA"/>
</dbReference>
<dbReference type="InterPro" id="IPR021251">
    <property type="entry name" value="DUF2793"/>
</dbReference>